<reference evidence="4" key="1">
    <citation type="submission" date="2016-10" db="EMBL/GenBank/DDBJ databases">
        <authorList>
            <person name="Varghese N."/>
            <person name="Submissions S."/>
        </authorList>
    </citation>
    <scope>NUCLEOTIDE SEQUENCE [LARGE SCALE GENOMIC DNA]</scope>
    <source>
        <strain evidence="4">DSM 7165</strain>
    </source>
</reference>
<dbReference type="EMBL" id="FNYH01000002">
    <property type="protein sequence ID" value="SEI46646.1"/>
    <property type="molecule type" value="Genomic_DNA"/>
</dbReference>
<dbReference type="InterPro" id="IPR029062">
    <property type="entry name" value="Class_I_gatase-like"/>
</dbReference>
<comment type="function">
    <text evidence="1">Displays glyoxalase activity, catalyzing the conversion of glyoxal to glycolate.</text>
</comment>
<sequence>MKLKIAVLLSGCGVYDGAEIYESVLTLLRLDQLDVQVQCFAPDQPQHHVINHITGEEMAEQRNVLTEAARICRGAILPLTELNAEDFDALILPGGFGVAKNFSDFAFRGAQVEVDTQVCTQVQAFHQAGKPLGLMCIAPALTAKLLGQGVTCTIGQDAGVAGAISAMGGLHKSCAVDEVVVDAKHKLVTTPAYMLAERIDQAAQGIFKLVDKVVELAKIERQTV</sequence>
<dbReference type="InterPro" id="IPR026041">
    <property type="entry name" value="ElbB"/>
</dbReference>
<dbReference type="PANTHER" id="PTHR10224:SF12">
    <property type="entry name" value="GLYOXALASE ELBB"/>
    <property type="match status" value="1"/>
</dbReference>
<comment type="catalytic activity">
    <reaction evidence="1">
        <text>glyoxal + H2O = glycolate + H(+)</text>
        <dbReference type="Rhea" id="RHEA:51672"/>
        <dbReference type="ChEBI" id="CHEBI:15377"/>
        <dbReference type="ChEBI" id="CHEBI:15378"/>
        <dbReference type="ChEBI" id="CHEBI:29805"/>
        <dbReference type="ChEBI" id="CHEBI:34779"/>
    </reaction>
</comment>
<gene>
    <name evidence="3" type="ORF">SAMN05421831_102170</name>
</gene>
<evidence type="ECO:0000259" key="2">
    <source>
        <dbReference type="Pfam" id="PF01965"/>
    </source>
</evidence>
<feature type="domain" description="DJ-1/PfpI" evidence="2">
    <location>
        <begin position="15"/>
        <end position="189"/>
    </location>
</feature>
<evidence type="ECO:0000313" key="4">
    <source>
        <dbReference type="Proteomes" id="UP000242999"/>
    </source>
</evidence>
<dbReference type="PIRSF" id="PIRSF006320">
    <property type="entry name" value="Elb2"/>
    <property type="match status" value="1"/>
</dbReference>
<keyword evidence="4" id="KW-1185">Reference proteome</keyword>
<dbReference type="SUPFAM" id="SSF52317">
    <property type="entry name" value="Class I glutamine amidotransferase-like"/>
    <property type="match status" value="1"/>
</dbReference>
<dbReference type="InterPro" id="IPR002818">
    <property type="entry name" value="DJ-1/PfpI"/>
</dbReference>
<comment type="similarity">
    <text evidence="1">Belongs to the peptidase C56 family.</text>
</comment>
<dbReference type="Proteomes" id="UP000242999">
    <property type="component" value="Unassembled WGS sequence"/>
</dbReference>
<dbReference type="GO" id="GO:0016829">
    <property type="term" value="F:lyase activity"/>
    <property type="evidence" value="ECO:0007669"/>
    <property type="project" value="UniProtKB-UniRule"/>
</dbReference>
<dbReference type="STRING" id="64971.SAMN05421831_102170"/>
<evidence type="ECO:0000256" key="1">
    <source>
        <dbReference type="PIRNR" id="PIRNR006320"/>
    </source>
</evidence>
<dbReference type="CDD" id="cd03133">
    <property type="entry name" value="GATase1_ES1"/>
    <property type="match status" value="1"/>
</dbReference>
<name>A0A1H6QX52_9GAMM</name>
<proteinExistence type="inferred from homology"/>
<dbReference type="PANTHER" id="PTHR10224">
    <property type="entry name" value="ES1 PROTEIN HOMOLOG, MITOCHONDRIAL"/>
    <property type="match status" value="1"/>
</dbReference>
<dbReference type="RefSeq" id="WP_093308515.1">
    <property type="nucleotide sequence ID" value="NZ_FNYH01000002.1"/>
</dbReference>
<dbReference type="OrthoDB" id="5605062at2"/>
<evidence type="ECO:0000313" key="3">
    <source>
        <dbReference type="EMBL" id="SEI46646.1"/>
    </source>
</evidence>
<accession>A0A1H6QX52</accession>
<keyword evidence="1" id="KW-0456">Lyase</keyword>
<dbReference type="AlphaFoldDB" id="A0A1H6QX52"/>
<dbReference type="NCBIfam" id="NF008747">
    <property type="entry name" value="PRK11780.1"/>
    <property type="match status" value="1"/>
</dbReference>
<organism evidence="3 4">
    <name type="scientific">Allopseudospirillum japonicum</name>
    <dbReference type="NCBI Taxonomy" id="64971"/>
    <lineage>
        <taxon>Bacteria</taxon>
        <taxon>Pseudomonadati</taxon>
        <taxon>Pseudomonadota</taxon>
        <taxon>Gammaproteobacteria</taxon>
        <taxon>Oceanospirillales</taxon>
        <taxon>Oceanospirillaceae</taxon>
        <taxon>Allopseudospirillum</taxon>
    </lineage>
</organism>
<dbReference type="Gene3D" id="3.40.50.880">
    <property type="match status" value="1"/>
</dbReference>
<protein>
    <recommendedName>
        <fullName evidence="1">Glyoxalase</fullName>
    </recommendedName>
</protein>
<dbReference type="Pfam" id="PF01965">
    <property type="entry name" value="DJ-1_PfpI"/>
    <property type="match status" value="1"/>
</dbReference>